<evidence type="ECO:0000256" key="4">
    <source>
        <dbReference type="SAM" id="Phobius"/>
    </source>
</evidence>
<accession>A0A841V099</accession>
<dbReference type="InterPro" id="IPR050465">
    <property type="entry name" value="UPF0194_transport"/>
</dbReference>
<proteinExistence type="predicted"/>
<feature type="domain" description="CusB-like beta-barrel" evidence="5">
    <location>
        <begin position="759"/>
        <end position="841"/>
    </location>
</feature>
<feature type="coiled-coil region" evidence="3">
    <location>
        <begin position="623"/>
        <end position="721"/>
    </location>
</feature>
<keyword evidence="4" id="KW-0812">Transmembrane</keyword>
<keyword evidence="4" id="KW-1133">Transmembrane helix</keyword>
<sequence>MSTRRANWLREDLIVTRITDRKTLAKRYLIKDSVSQETFEFREEEYFLCQLMDGVTSVPEILAAFQERFNSILTEEDYQNFARQIARSGLLEPPEKRVQFSQDDYGNGQKAPPATATKNSNHSLIFLWKHPDPDAIFSPLAHWTKPFHKFLKGLTWLLIPLLPIAFFTFFNHQSLFSYDVRTFVDRIPFILTYSTDILLLNLGGRIIQSTVFTAYGGRSTMFGLTLALGFMPHVQVNLKEYQSLPRIAQLWTYATPLIMRLFVFSFGVILWYSTRSSGTTLSTWILLLAHSALTTFLLLAIPLWPTYGYYFIVAALGLPDNFIYQSYKLWGMLLWRRGLPSFLSNKDKFILVGFGLVSTAFTLIMLFMLIGFFADGLANTLPEIFGTQTVLLIFFIFLFIGLRQPVSRLIFGGRTLPLKDTAHSISQGETAINQKSLTNFYQVFPSWFYRGVKFLLLAGLVALLFLPYRTRPGGTLQLLTPRQVEIQAEVDGKSKITRVMFPGGNEQFIRKGTVIAQMEDVDIENTIETLQSQIEKALGDSKIKQSYLAKLLATPRKEDVEVARNRVKIAREEVDKAKKEIAVDKQNLEVIKKQIESALTQADFYFREASRLEIGYQEGAIALNLVEDAQRNAQTKKIEAEEKNQALLQQQQVIEQARSQLASKQRDLETSESQLKLLLAGPYPDEIEAAQHDVEVSRAELERLRKQKQQERDKLKLTTLVMPLDGYLVTPYLETKVGSYLEQGETFAVAEDATSILGEVQVPEYDVGQFSMGKKVEVKLTAYPRETIIGQVVAITPSATNSTEATTREQSPGRFVRVLVEIRSSGRILKTGMSGYAKIEGPTKPVIVAFTAPLVRFFEIELWSWFP</sequence>
<reference evidence="6 7" key="1">
    <citation type="submission" date="2020-07" db="EMBL/GenBank/DDBJ databases">
        <title>Genomes of two Microcystis aeruginosa (Cyanobacteria) strains from Florida (USA) with disparate toxicogenic potential.</title>
        <authorList>
            <person name="Lefler F.W."/>
            <person name="Barbosa M."/>
            <person name="Berthold D.E."/>
            <person name="Laughinghouse H.D. IV."/>
        </authorList>
    </citation>
    <scope>NUCLEOTIDE SEQUENCE [LARGE SCALE GENOMIC DNA]</scope>
    <source>
        <strain evidence="6 7">BLCCF158</strain>
    </source>
</reference>
<dbReference type="AlphaFoldDB" id="A0A841V099"/>
<gene>
    <name evidence="6" type="ORF">H0901_16750</name>
</gene>
<feature type="transmembrane region" description="Helical" evidence="4">
    <location>
        <begin position="190"/>
        <end position="207"/>
    </location>
</feature>
<keyword evidence="4" id="KW-0472">Membrane</keyword>
<organism evidence="6 7">
    <name type="scientific">Microcystis aeruginosa BLCC-F158</name>
    <dbReference type="NCBI Taxonomy" id="2755316"/>
    <lineage>
        <taxon>Bacteria</taxon>
        <taxon>Bacillati</taxon>
        <taxon>Cyanobacteriota</taxon>
        <taxon>Cyanophyceae</taxon>
        <taxon>Oscillatoriophycideae</taxon>
        <taxon>Chroococcales</taxon>
        <taxon>Microcystaceae</taxon>
        <taxon>Microcystis</taxon>
    </lineage>
</organism>
<feature type="transmembrane region" description="Helical" evidence="4">
    <location>
        <begin position="219"/>
        <end position="238"/>
    </location>
</feature>
<feature type="transmembrane region" description="Helical" evidence="4">
    <location>
        <begin position="307"/>
        <end position="327"/>
    </location>
</feature>
<comment type="caution">
    <text evidence="6">The sequence shown here is derived from an EMBL/GenBank/DDBJ whole genome shotgun (WGS) entry which is preliminary data.</text>
</comment>
<evidence type="ECO:0000313" key="6">
    <source>
        <dbReference type="EMBL" id="MBC1196853.1"/>
    </source>
</evidence>
<evidence type="ECO:0000256" key="3">
    <source>
        <dbReference type="SAM" id="Coils"/>
    </source>
</evidence>
<feature type="transmembrane region" description="Helical" evidence="4">
    <location>
        <begin position="348"/>
        <end position="372"/>
    </location>
</feature>
<dbReference type="PANTHER" id="PTHR32347:SF23">
    <property type="entry name" value="BLL5650 PROTEIN"/>
    <property type="match status" value="1"/>
</dbReference>
<evidence type="ECO:0000256" key="1">
    <source>
        <dbReference type="ARBA" id="ARBA00004196"/>
    </source>
</evidence>
<dbReference type="Proteomes" id="UP000525432">
    <property type="component" value="Unassembled WGS sequence"/>
</dbReference>
<feature type="coiled-coil region" evidence="3">
    <location>
        <begin position="560"/>
        <end position="594"/>
    </location>
</feature>
<dbReference type="Gene3D" id="2.40.30.170">
    <property type="match status" value="1"/>
</dbReference>
<feature type="transmembrane region" description="Helical" evidence="4">
    <location>
        <begin position="384"/>
        <end position="402"/>
    </location>
</feature>
<evidence type="ECO:0000259" key="5">
    <source>
        <dbReference type="Pfam" id="PF25954"/>
    </source>
</evidence>
<feature type="transmembrane region" description="Helical" evidence="4">
    <location>
        <begin position="150"/>
        <end position="170"/>
    </location>
</feature>
<comment type="subcellular location">
    <subcellularLocation>
        <location evidence="1">Cell envelope</location>
    </subcellularLocation>
</comment>
<dbReference type="InterPro" id="IPR058792">
    <property type="entry name" value="Beta-barrel_RND_2"/>
</dbReference>
<feature type="transmembrane region" description="Helical" evidence="4">
    <location>
        <begin position="284"/>
        <end position="301"/>
    </location>
</feature>
<dbReference type="PANTHER" id="PTHR32347">
    <property type="entry name" value="EFFLUX SYSTEM COMPONENT YKNX-RELATED"/>
    <property type="match status" value="1"/>
</dbReference>
<dbReference type="Pfam" id="PF25954">
    <property type="entry name" value="Beta-barrel_RND_2"/>
    <property type="match status" value="1"/>
</dbReference>
<dbReference type="GO" id="GO:0030313">
    <property type="term" value="C:cell envelope"/>
    <property type="evidence" value="ECO:0007669"/>
    <property type="project" value="UniProtKB-SubCell"/>
</dbReference>
<dbReference type="EMBL" id="JACEGC010000096">
    <property type="protein sequence ID" value="MBC1196853.1"/>
    <property type="molecule type" value="Genomic_DNA"/>
</dbReference>
<feature type="transmembrane region" description="Helical" evidence="4">
    <location>
        <begin position="447"/>
        <end position="468"/>
    </location>
</feature>
<dbReference type="RefSeq" id="WP_185240516.1">
    <property type="nucleotide sequence ID" value="NZ_JACEGC010000096.1"/>
</dbReference>
<name>A0A841V099_MICAE</name>
<evidence type="ECO:0000256" key="2">
    <source>
        <dbReference type="ARBA" id="ARBA00023054"/>
    </source>
</evidence>
<feature type="transmembrane region" description="Helical" evidence="4">
    <location>
        <begin position="250"/>
        <end position="272"/>
    </location>
</feature>
<keyword evidence="2 3" id="KW-0175">Coiled coil</keyword>
<evidence type="ECO:0000313" key="7">
    <source>
        <dbReference type="Proteomes" id="UP000525432"/>
    </source>
</evidence>
<protein>
    <submittedName>
        <fullName evidence="6">Efflux RND transporter periplasmic adaptor subunit</fullName>
    </submittedName>
</protein>